<protein>
    <recommendedName>
        <fullName evidence="4">Large ribosomal subunit protein uL4m</fullName>
    </recommendedName>
</protein>
<sequence>MFARRSITTAFRSFATAAAPSSANSATVIASRAGVPPKYVLTTGRAFPSLEPQTLIPVSSSILGEPLRRDILWRAVVFEADAARVGSSNTRSRAEMGYSNKKLRPQKGTGQARMGSRGSPTRHDGGRAFARHAPFDWSTGLPRQIYAKAVRVALSHLYSTGRLLVLDDAVEAEFVTEHPTAGDLFVKTHNIGQSTNLLVIPDEFRWNFHNATKEKHGKRVEIVAREALEVRDLLKAHTVIIEKKALEYLSELYQPEKPIPTVC</sequence>
<dbReference type="GO" id="GO:0006412">
    <property type="term" value="P:translation"/>
    <property type="evidence" value="ECO:0007669"/>
    <property type="project" value="InterPro"/>
</dbReference>
<keyword evidence="3" id="KW-0687">Ribonucleoprotein</keyword>
<comment type="similarity">
    <text evidence="1">Belongs to the universal ribosomal protein uL4 family.</text>
</comment>
<dbReference type="InterPro" id="IPR023574">
    <property type="entry name" value="Ribosomal_uL4_dom_sf"/>
</dbReference>
<feature type="region of interest" description="Disordered" evidence="5">
    <location>
        <begin position="101"/>
        <end position="126"/>
    </location>
</feature>
<dbReference type="InterPro" id="IPR002136">
    <property type="entry name" value="Ribosomal_uL4"/>
</dbReference>
<organism evidence="6 7">
    <name type="scientific">Magnusiomyces paraingens</name>
    <dbReference type="NCBI Taxonomy" id="2606893"/>
    <lineage>
        <taxon>Eukaryota</taxon>
        <taxon>Fungi</taxon>
        <taxon>Dikarya</taxon>
        <taxon>Ascomycota</taxon>
        <taxon>Saccharomycotina</taxon>
        <taxon>Dipodascomycetes</taxon>
        <taxon>Dipodascales</taxon>
        <taxon>Dipodascaceae</taxon>
        <taxon>Magnusiomyces</taxon>
    </lineage>
</organism>
<dbReference type="AlphaFoldDB" id="A0A5E8B5I0"/>
<dbReference type="SUPFAM" id="SSF52166">
    <property type="entry name" value="Ribosomal protein L4"/>
    <property type="match status" value="1"/>
</dbReference>
<dbReference type="Proteomes" id="UP000398389">
    <property type="component" value="Unassembled WGS sequence"/>
</dbReference>
<dbReference type="GO" id="GO:0003735">
    <property type="term" value="F:structural constituent of ribosome"/>
    <property type="evidence" value="ECO:0007669"/>
    <property type="project" value="InterPro"/>
</dbReference>
<evidence type="ECO:0000256" key="2">
    <source>
        <dbReference type="ARBA" id="ARBA00022980"/>
    </source>
</evidence>
<evidence type="ECO:0000313" key="7">
    <source>
        <dbReference type="Proteomes" id="UP000398389"/>
    </source>
</evidence>
<dbReference type="Gene3D" id="3.40.1370.10">
    <property type="match status" value="1"/>
</dbReference>
<name>A0A5E8B5I0_9ASCO</name>
<reference evidence="6 7" key="1">
    <citation type="submission" date="2019-09" db="EMBL/GenBank/DDBJ databases">
        <authorList>
            <person name="Brejova B."/>
        </authorList>
    </citation>
    <scope>NUCLEOTIDE SEQUENCE [LARGE SCALE GENOMIC DNA]</scope>
</reference>
<evidence type="ECO:0000256" key="3">
    <source>
        <dbReference type="ARBA" id="ARBA00023274"/>
    </source>
</evidence>
<accession>A0A5E8B5I0</accession>
<evidence type="ECO:0000256" key="5">
    <source>
        <dbReference type="SAM" id="MobiDB-lite"/>
    </source>
</evidence>
<dbReference type="Pfam" id="PF00573">
    <property type="entry name" value="Ribosomal_L4"/>
    <property type="match status" value="1"/>
</dbReference>
<gene>
    <name evidence="6" type="ORF">SAPINGB_P001028</name>
</gene>
<evidence type="ECO:0000313" key="6">
    <source>
        <dbReference type="EMBL" id="VVT46064.1"/>
    </source>
</evidence>
<dbReference type="GeneID" id="43579851"/>
<evidence type="ECO:0000256" key="1">
    <source>
        <dbReference type="ARBA" id="ARBA00010528"/>
    </source>
</evidence>
<keyword evidence="2" id="KW-0689">Ribosomal protein</keyword>
<dbReference type="GO" id="GO:1990904">
    <property type="term" value="C:ribonucleoprotein complex"/>
    <property type="evidence" value="ECO:0007669"/>
    <property type="project" value="UniProtKB-KW"/>
</dbReference>
<dbReference type="PANTHER" id="PTHR10746">
    <property type="entry name" value="50S RIBOSOMAL PROTEIN L4"/>
    <property type="match status" value="1"/>
</dbReference>
<proteinExistence type="inferred from homology"/>
<dbReference type="InterPro" id="IPR013005">
    <property type="entry name" value="Ribosomal_uL4-like"/>
</dbReference>
<dbReference type="RefSeq" id="XP_031851642.1">
    <property type="nucleotide sequence ID" value="XM_031995751.1"/>
</dbReference>
<dbReference type="OrthoDB" id="275876at2759"/>
<dbReference type="EMBL" id="CABVLU010000001">
    <property type="protein sequence ID" value="VVT46064.1"/>
    <property type="molecule type" value="Genomic_DNA"/>
</dbReference>
<evidence type="ECO:0000256" key="4">
    <source>
        <dbReference type="ARBA" id="ARBA00040565"/>
    </source>
</evidence>
<dbReference type="GO" id="GO:0005840">
    <property type="term" value="C:ribosome"/>
    <property type="evidence" value="ECO:0007669"/>
    <property type="project" value="UniProtKB-KW"/>
</dbReference>
<keyword evidence="7" id="KW-1185">Reference proteome</keyword>
<dbReference type="PANTHER" id="PTHR10746:SF6">
    <property type="entry name" value="LARGE RIBOSOMAL SUBUNIT PROTEIN UL4M"/>
    <property type="match status" value="1"/>
</dbReference>